<feature type="compositionally biased region" description="Basic residues" evidence="1">
    <location>
        <begin position="618"/>
        <end position="628"/>
    </location>
</feature>
<sequence>MSQPSNNLNLNNKEPHEEEDDDLVILPDVDNSELIARYQLSLVGRLFKKERRSVEALIALLPRPSIWDVEGRARGVDLGNYRFQFDFDSEADLQNVLSKRPCHFNKWSFALERWTPHIGHSFPNKMTFWVSVTGIPTHFWLDPIFRALGKRLGLVGNVEAKAAKFELELYAELPLKVNLRAQLPSGEIVPVSLEYSNLHRWCHNCRLLSHEVETCPQLSDEHKEQLTKEKELTRDQGLYSRNEANRNGENSRRSRAPDSKAPVLQERRPGDYSQRDNRDSVWKRIDSRNASRENPRRDHHHAPRELEKQPHQKETYNKRRYEESFASSRQRVEERKATSKILPSKKISEEEHLPSASRAKQPALPTAPLEPVTEEPQRESIRTSSPEHVRERPFKLNLQKRSSANQKLKGKESDLEIASDEGSSAIKSLNFNDEKLLSLNNPQDAPLLIPPVKEKEKSWYEQTLEEEEILNQEIINKTDMPVEKTMETVEDPDAEKILEDEDWMVNEVNYDDDDLMDEDDLLIEDMEQEEALIVSAKVSKQLAIDGLSALEESNKFSEKTSPHARSDHRSDSRSTQTPSSSSRPSPAKKKRGSPSPIATGVSLRQRNLVVGRTSSKQKVSKNRPKLHKGLSTAYTQVPSDIEKAEMFPKNIKKSAKVGSNKPPKIPG</sequence>
<gene>
    <name evidence="3" type="ORF">BRARA_G00680</name>
</gene>
<feature type="region of interest" description="Disordered" evidence="1">
    <location>
        <begin position="553"/>
        <end position="630"/>
    </location>
</feature>
<feature type="compositionally biased region" description="Basic and acidic residues" evidence="1">
    <location>
        <begin position="265"/>
        <end position="296"/>
    </location>
</feature>
<proteinExistence type="predicted"/>
<evidence type="ECO:0000313" key="4">
    <source>
        <dbReference type="Proteomes" id="UP000264353"/>
    </source>
</evidence>
<feature type="region of interest" description="Disordered" evidence="1">
    <location>
        <begin position="220"/>
        <end position="416"/>
    </location>
</feature>
<reference evidence="3 4" key="1">
    <citation type="submission" date="2018-06" db="EMBL/GenBank/DDBJ databases">
        <title>WGS assembly of Brassica rapa FPsc.</title>
        <authorList>
            <person name="Bowman J."/>
            <person name="Kohchi T."/>
            <person name="Yamato K."/>
            <person name="Jenkins J."/>
            <person name="Shu S."/>
            <person name="Ishizaki K."/>
            <person name="Yamaoka S."/>
            <person name="Nishihama R."/>
            <person name="Nakamura Y."/>
            <person name="Berger F."/>
            <person name="Adam C."/>
            <person name="Aki S."/>
            <person name="Althoff F."/>
            <person name="Araki T."/>
            <person name="Arteaga-Vazquez M."/>
            <person name="Balasubrmanian S."/>
            <person name="Bauer D."/>
            <person name="Boehm C."/>
            <person name="Briginshaw L."/>
            <person name="Caballero-Perez J."/>
            <person name="Catarino B."/>
            <person name="Chen F."/>
            <person name="Chiyoda S."/>
            <person name="Chovatia M."/>
            <person name="Davies K."/>
            <person name="Delmans M."/>
            <person name="Demura T."/>
            <person name="Dierschke T."/>
            <person name="Dolan L."/>
            <person name="Dorantes-Acosta A."/>
            <person name="Eklund D."/>
            <person name="Florent S."/>
            <person name="Flores-Sandoval E."/>
            <person name="Fujiyama A."/>
            <person name="Fukuzawa H."/>
            <person name="Galik B."/>
            <person name="Grimanelli D."/>
            <person name="Grimwood J."/>
            <person name="Grossniklaus U."/>
            <person name="Hamada T."/>
            <person name="Haseloff J."/>
            <person name="Hetherington A."/>
            <person name="Higo A."/>
            <person name="Hirakawa Y."/>
            <person name="Hundley H."/>
            <person name="Ikeda Y."/>
            <person name="Inoue K."/>
            <person name="Inoue S."/>
            <person name="Ishida S."/>
            <person name="Jia Q."/>
            <person name="Kakita M."/>
            <person name="Kanazawa T."/>
            <person name="Kawai Y."/>
            <person name="Kawashima T."/>
            <person name="Kennedy M."/>
            <person name="Kinose K."/>
            <person name="Kinoshita T."/>
            <person name="Kohara Y."/>
            <person name="Koide E."/>
            <person name="Komatsu K."/>
            <person name="Kopischke S."/>
            <person name="Kubo M."/>
            <person name="Kyozuka J."/>
            <person name="Lagercrantz U."/>
            <person name="Lin S."/>
            <person name="Lindquist E."/>
            <person name="Lipzen A."/>
            <person name="Lu C."/>
            <person name="Luna E."/>
            <person name="Martienssen R."/>
            <person name="Minamino N."/>
            <person name="Mizutani M."/>
            <person name="Mizutani M."/>
            <person name="Mochizuki N."/>
            <person name="Monte I."/>
            <person name="Mosher R."/>
            <person name="Nagasaki H."/>
            <person name="Nakagami H."/>
            <person name="Naramoto S."/>
            <person name="Nishitani K."/>
            <person name="Ohtani M."/>
            <person name="Okamoto T."/>
            <person name="Okumura M."/>
            <person name="Phillips J."/>
            <person name="Pollak B."/>
            <person name="Reinders A."/>
            <person name="Roevekamp M."/>
            <person name="Sano R."/>
            <person name="Sawa S."/>
            <person name="Schmid M."/>
            <person name="Shirakawa M."/>
            <person name="Solano R."/>
            <person name="Spunde A."/>
            <person name="Suetsugu N."/>
            <person name="Sugano S."/>
            <person name="Sugiyama A."/>
            <person name="Sun R."/>
            <person name="Suzuki Y."/>
            <person name="Takenaka M."/>
            <person name="Takezawa D."/>
            <person name="Tomogane H."/>
            <person name="Tsuzuki M."/>
            <person name="Ueda T."/>
            <person name="Umeda M."/>
            <person name="Ward J."/>
            <person name="Watanabe Y."/>
            <person name="Yazaki K."/>
            <person name="Yokoyama R."/>
            <person name="Yoshitake Y."/>
            <person name="Yotsui I."/>
            <person name="Zachgo S."/>
            <person name="Schmutz J."/>
        </authorList>
    </citation>
    <scope>NUCLEOTIDE SEQUENCE [LARGE SCALE GENOMIC DNA]</scope>
    <source>
        <strain evidence="4">cv. B-3</strain>
    </source>
</reference>
<feature type="compositionally biased region" description="Basic and acidic residues" evidence="1">
    <location>
        <begin position="243"/>
        <end position="258"/>
    </location>
</feature>
<dbReference type="EMBL" id="CM010634">
    <property type="protein sequence ID" value="RID53271.1"/>
    <property type="molecule type" value="Genomic_DNA"/>
</dbReference>
<feature type="region of interest" description="Disordered" evidence="1">
    <location>
        <begin position="1"/>
        <end position="21"/>
    </location>
</feature>
<dbReference type="PANTHER" id="PTHR31286:SF132">
    <property type="entry name" value="DUF4283 DOMAIN-CONTAINING PROTEIN"/>
    <property type="match status" value="1"/>
</dbReference>
<feature type="compositionally biased region" description="Basic and acidic residues" evidence="1">
    <location>
        <begin position="303"/>
        <end position="323"/>
    </location>
</feature>
<evidence type="ECO:0000259" key="2">
    <source>
        <dbReference type="Pfam" id="PF14111"/>
    </source>
</evidence>
<evidence type="ECO:0000313" key="3">
    <source>
        <dbReference type="EMBL" id="RID53271.1"/>
    </source>
</evidence>
<feature type="compositionally biased region" description="Basic and acidic residues" evidence="1">
    <location>
        <begin position="553"/>
        <end position="572"/>
    </location>
</feature>
<protein>
    <recommendedName>
        <fullName evidence="2">DUF4283 domain-containing protein</fullName>
    </recommendedName>
</protein>
<feature type="domain" description="DUF4283" evidence="2">
    <location>
        <begin position="37"/>
        <end position="119"/>
    </location>
</feature>
<organism evidence="3 4">
    <name type="scientific">Brassica campestris</name>
    <name type="common">Field mustard</name>
    <dbReference type="NCBI Taxonomy" id="3711"/>
    <lineage>
        <taxon>Eukaryota</taxon>
        <taxon>Viridiplantae</taxon>
        <taxon>Streptophyta</taxon>
        <taxon>Embryophyta</taxon>
        <taxon>Tracheophyta</taxon>
        <taxon>Spermatophyta</taxon>
        <taxon>Magnoliopsida</taxon>
        <taxon>eudicotyledons</taxon>
        <taxon>Gunneridae</taxon>
        <taxon>Pentapetalae</taxon>
        <taxon>rosids</taxon>
        <taxon>malvids</taxon>
        <taxon>Brassicales</taxon>
        <taxon>Brassicaceae</taxon>
        <taxon>Brassiceae</taxon>
        <taxon>Brassica</taxon>
    </lineage>
</organism>
<feature type="compositionally biased region" description="Basic and acidic residues" evidence="1">
    <location>
        <begin position="220"/>
        <end position="234"/>
    </location>
</feature>
<name>A0A397YIP6_BRACM</name>
<feature type="compositionally biased region" description="Polar residues" evidence="1">
    <location>
        <begin position="1"/>
        <end position="12"/>
    </location>
</feature>
<dbReference type="Pfam" id="PF14111">
    <property type="entry name" value="DUF4283"/>
    <property type="match status" value="1"/>
</dbReference>
<dbReference type="InterPro" id="IPR025558">
    <property type="entry name" value="DUF4283"/>
</dbReference>
<evidence type="ECO:0000256" key="1">
    <source>
        <dbReference type="SAM" id="MobiDB-lite"/>
    </source>
</evidence>
<dbReference type="AlphaFoldDB" id="A0A397YIP6"/>
<dbReference type="InterPro" id="IPR040256">
    <property type="entry name" value="At4g02000-like"/>
</dbReference>
<accession>A0A397YIP6</accession>
<dbReference type="PANTHER" id="PTHR31286">
    <property type="entry name" value="GLYCINE-RICH CELL WALL STRUCTURAL PROTEIN 1.8-LIKE"/>
    <property type="match status" value="1"/>
</dbReference>
<feature type="compositionally biased region" description="Basic and acidic residues" evidence="1">
    <location>
        <begin position="375"/>
        <end position="394"/>
    </location>
</feature>
<feature type="compositionally biased region" description="Low complexity" evidence="1">
    <location>
        <begin position="573"/>
        <end position="585"/>
    </location>
</feature>
<dbReference type="Proteomes" id="UP000264353">
    <property type="component" value="Chromosome A7"/>
</dbReference>